<reference evidence="15" key="1">
    <citation type="submission" date="2025-08" db="UniProtKB">
        <authorList>
            <consortium name="RefSeq"/>
        </authorList>
    </citation>
    <scope>IDENTIFICATION</scope>
    <source>
        <tissue evidence="15">Tentacle</tissue>
    </source>
</reference>
<feature type="domain" description="AMOP" evidence="10">
    <location>
        <begin position="472"/>
        <end position="614"/>
    </location>
</feature>
<evidence type="ECO:0000256" key="3">
    <source>
        <dbReference type="ARBA" id="ARBA00022989"/>
    </source>
</evidence>
<dbReference type="InterPro" id="IPR051495">
    <property type="entry name" value="Epithelial_Barrier/Signaling"/>
</dbReference>
<evidence type="ECO:0000256" key="7">
    <source>
        <dbReference type="SAM" id="MobiDB-lite"/>
    </source>
</evidence>
<keyword evidence="4 8" id="KW-0472">Membrane</keyword>
<keyword evidence="3 8" id="KW-1133">Transmembrane helix</keyword>
<evidence type="ECO:0000256" key="6">
    <source>
        <dbReference type="PROSITE-ProRule" id="PRU00302"/>
    </source>
</evidence>
<dbReference type="InterPro" id="IPR014756">
    <property type="entry name" value="Ig_E-set"/>
</dbReference>
<evidence type="ECO:0000313" key="14">
    <source>
        <dbReference type="Proteomes" id="UP000515163"/>
    </source>
</evidence>
<dbReference type="InterPro" id="IPR013783">
    <property type="entry name" value="Ig-like_fold"/>
</dbReference>
<feature type="transmembrane region" description="Helical" evidence="8">
    <location>
        <begin position="964"/>
        <end position="986"/>
    </location>
</feature>
<dbReference type="CDD" id="cd00033">
    <property type="entry name" value="CCP"/>
    <property type="match status" value="1"/>
</dbReference>
<dbReference type="AlphaFoldDB" id="A0A6P8JA75"/>
<dbReference type="PANTHER" id="PTHR13802:SF59">
    <property type="entry name" value="SUSHI DOMAIN-CONTAINING PROTEIN 2"/>
    <property type="match status" value="1"/>
</dbReference>
<dbReference type="Pfam" id="PF06119">
    <property type="entry name" value="NIDO"/>
    <property type="match status" value="1"/>
</dbReference>
<dbReference type="InterPro" id="IPR005533">
    <property type="entry name" value="AMOP_dom"/>
</dbReference>
<dbReference type="GO" id="GO:0016020">
    <property type="term" value="C:membrane"/>
    <property type="evidence" value="ECO:0007669"/>
    <property type="project" value="UniProtKB-SubCell"/>
</dbReference>
<dbReference type="SMART" id="SM00216">
    <property type="entry name" value="VWD"/>
    <property type="match status" value="1"/>
</dbReference>
<dbReference type="PROSITE" id="PS50923">
    <property type="entry name" value="SUSHI"/>
    <property type="match status" value="1"/>
</dbReference>
<dbReference type="Pfam" id="PF03782">
    <property type="entry name" value="AMOP"/>
    <property type="match status" value="1"/>
</dbReference>
<feature type="region of interest" description="Disordered" evidence="7">
    <location>
        <begin position="993"/>
        <end position="1014"/>
    </location>
</feature>
<dbReference type="Gene3D" id="2.10.70.10">
    <property type="entry name" value="Complement Module, domain 1"/>
    <property type="match status" value="1"/>
</dbReference>
<dbReference type="GeneID" id="116307556"/>
<evidence type="ECO:0000256" key="9">
    <source>
        <dbReference type="SAM" id="SignalP"/>
    </source>
</evidence>
<feature type="domain" description="NIDO" evidence="12">
    <location>
        <begin position="104"/>
        <end position="259"/>
    </location>
</feature>
<organism evidence="14 15">
    <name type="scientific">Actinia tenebrosa</name>
    <name type="common">Australian red waratah sea anemone</name>
    <dbReference type="NCBI Taxonomy" id="6105"/>
    <lineage>
        <taxon>Eukaryota</taxon>
        <taxon>Metazoa</taxon>
        <taxon>Cnidaria</taxon>
        <taxon>Anthozoa</taxon>
        <taxon>Hexacorallia</taxon>
        <taxon>Actiniaria</taxon>
        <taxon>Actiniidae</taxon>
        <taxon>Actinia</taxon>
    </lineage>
</organism>
<evidence type="ECO:0000256" key="1">
    <source>
        <dbReference type="ARBA" id="ARBA00004370"/>
    </source>
</evidence>
<feature type="compositionally biased region" description="Polar residues" evidence="7">
    <location>
        <begin position="1000"/>
        <end position="1014"/>
    </location>
</feature>
<dbReference type="GO" id="GO:0007160">
    <property type="term" value="P:cell-matrix adhesion"/>
    <property type="evidence" value="ECO:0007669"/>
    <property type="project" value="InterPro"/>
</dbReference>
<keyword evidence="9" id="KW-0732">Signal</keyword>
<dbReference type="PROSITE" id="PS51233">
    <property type="entry name" value="VWFD"/>
    <property type="match status" value="1"/>
</dbReference>
<evidence type="ECO:0000259" key="13">
    <source>
        <dbReference type="PROSITE" id="PS51233"/>
    </source>
</evidence>
<dbReference type="Gene3D" id="2.60.40.10">
    <property type="entry name" value="Immunoglobulins"/>
    <property type="match status" value="1"/>
</dbReference>
<keyword evidence="6" id="KW-0768">Sushi</keyword>
<keyword evidence="2 8" id="KW-0812">Transmembrane</keyword>
<proteinExistence type="predicted"/>
<gene>
    <name evidence="15" type="primary">LOC116307556</name>
</gene>
<evidence type="ECO:0000259" key="12">
    <source>
        <dbReference type="PROSITE" id="PS51220"/>
    </source>
</evidence>
<dbReference type="SUPFAM" id="SSF57535">
    <property type="entry name" value="Complement control module/SCR domain"/>
    <property type="match status" value="1"/>
</dbReference>
<dbReference type="InParanoid" id="A0A6P8JA75"/>
<dbReference type="InterPro" id="IPR003886">
    <property type="entry name" value="NIDO_dom"/>
</dbReference>
<protein>
    <submittedName>
        <fullName evidence="15">Protein mesh-like</fullName>
    </submittedName>
</protein>
<evidence type="ECO:0000256" key="8">
    <source>
        <dbReference type="SAM" id="Phobius"/>
    </source>
</evidence>
<dbReference type="PANTHER" id="PTHR13802">
    <property type="entry name" value="MUCIN 4-RELATED"/>
    <property type="match status" value="1"/>
</dbReference>
<sequence>MTSSRNRQKTALLVFLVSFVFNPCHCLPVEQFYPFGSLTNDRRVPTNDDGSSGWVSITMPFPFFDNYHDRLYVNTNGVVSFLIQVSKFTPDPFPLGNNERLLTAFWADVDTTKGGKVWYRETTDQAILEKATNDIRQTFVKQFNFVATWAFIATWDRVAFFGASGLNRNRTNTFQAILISNGRHSFVRYNYDSIVWTTGTASGGDAQGLGGTPAQCGFNAGDGIRYFTIPGSRTDAIRNLTKTSNVAMPGVWMFRIDNFDIEGGGCNVRGSLSISPSFGSMLGGDNILVAGPCFQPYDRIICKFDGEKETKGTYINAIRAFCAVPMANKTGRVPLRVSRNNGGSFDFHGLFTYVPITKVIPRVTRNSPDTWVEGVNVEITWDSGLLGNSSQMVSVQVSRYVKNDDDIRFHSHYTVISTRPNDGRCIINVPPGQGEGDEDGRFITLVRVVQEPLCQTHYRAAWIWSDVFMWLNFNSAGVRCKNWANNEPNPRQFTEDTTFLACPRNLLQAMADRGRYTEDEFCHTKNEDGCAMYHRGAKLCIRTITPSDQGAGQQCCYNHQGNLMLKFGSAGSLDRVHVDKGIPYISHFFHDIVPYLDCCFLSSGASCRNYYIKRPSDNGQYYEPPRPATAFGDPHMITLDGVEYTFNGYGEFKILNVPLCDFTLQGRMEPLTRRDMGTVYTAFATKENGSHTVQIQLNGRGMVDVLLNGEMAELEQEGITEFTGVSILKYANLTKYSVIFHSGISVTLTGTPHLLQMILLVPQKFKGNTSGLLGYWDDDKEKDFLLPDGTFMETNSSARKIHYDFAAKWETKAFESLFKYHQGKDHSSYSRPSYQPTFINKDDINFNNYDLERQARAACGGNVQCLFDISVTKKVDIGVASRQTYSEFSAILSATTKKACIPIYPNIPGAVVNRNDTPDGKITYQITCSKDYHMKGSGDLSCKDGEWNGTVPTCAKEDSRLTTYLIAGAVVVVVLIIIAVLIYIYCKKSSSKTTNPNTTVQEMNSKPSDVQQRPNHVLSFTNNVA</sequence>
<dbReference type="PROSITE" id="PS50856">
    <property type="entry name" value="AMOP"/>
    <property type="match status" value="1"/>
</dbReference>
<dbReference type="Pfam" id="PF00084">
    <property type="entry name" value="Sushi"/>
    <property type="match status" value="1"/>
</dbReference>
<dbReference type="OrthoDB" id="6236007at2759"/>
<keyword evidence="14" id="KW-1185">Reference proteome</keyword>
<comment type="caution">
    <text evidence="6">Lacks conserved residue(s) required for the propagation of feature annotation.</text>
</comment>
<dbReference type="Pfam" id="PF00094">
    <property type="entry name" value="VWD"/>
    <property type="match status" value="1"/>
</dbReference>
<dbReference type="InterPro" id="IPR035976">
    <property type="entry name" value="Sushi/SCR/CCP_sf"/>
</dbReference>
<feature type="domain" description="Sushi" evidence="11">
    <location>
        <begin position="898"/>
        <end position="956"/>
    </location>
</feature>
<dbReference type="InterPro" id="IPR056619">
    <property type="entry name" value="C8-3_MUC4"/>
</dbReference>
<keyword evidence="5" id="KW-1015">Disulfide bond</keyword>
<dbReference type="SMART" id="SM00539">
    <property type="entry name" value="NIDO"/>
    <property type="match status" value="1"/>
</dbReference>
<evidence type="ECO:0000259" key="11">
    <source>
        <dbReference type="PROSITE" id="PS50923"/>
    </source>
</evidence>
<dbReference type="InterPro" id="IPR000436">
    <property type="entry name" value="Sushi_SCR_CCP_dom"/>
</dbReference>
<dbReference type="SUPFAM" id="SSF81296">
    <property type="entry name" value="E set domains"/>
    <property type="match status" value="1"/>
</dbReference>
<accession>A0A6P8JA75</accession>
<name>A0A6P8JA75_ACTTE</name>
<dbReference type="FunCoup" id="A0A6P8JA75">
    <property type="interactions" value="110"/>
</dbReference>
<evidence type="ECO:0000313" key="15">
    <source>
        <dbReference type="RefSeq" id="XP_031573725.1"/>
    </source>
</evidence>
<feature type="signal peptide" evidence="9">
    <location>
        <begin position="1"/>
        <end position="26"/>
    </location>
</feature>
<dbReference type="RefSeq" id="XP_031573725.1">
    <property type="nucleotide sequence ID" value="XM_031717865.1"/>
</dbReference>
<evidence type="ECO:0000259" key="10">
    <source>
        <dbReference type="PROSITE" id="PS50856"/>
    </source>
</evidence>
<dbReference type="KEGG" id="aten:116307556"/>
<evidence type="ECO:0000256" key="4">
    <source>
        <dbReference type="ARBA" id="ARBA00023136"/>
    </source>
</evidence>
<dbReference type="InterPro" id="IPR001846">
    <property type="entry name" value="VWF_type-D"/>
</dbReference>
<dbReference type="PROSITE" id="PS51220">
    <property type="entry name" value="NIDO"/>
    <property type="match status" value="1"/>
</dbReference>
<comment type="subcellular location">
    <subcellularLocation>
        <location evidence="1">Membrane</location>
    </subcellularLocation>
</comment>
<dbReference type="CDD" id="cd00102">
    <property type="entry name" value="IPT"/>
    <property type="match status" value="1"/>
</dbReference>
<evidence type="ECO:0000256" key="5">
    <source>
        <dbReference type="ARBA" id="ARBA00023157"/>
    </source>
</evidence>
<feature type="domain" description="VWFD" evidence="13">
    <location>
        <begin position="626"/>
        <end position="817"/>
    </location>
</feature>
<dbReference type="Pfam" id="PF23263">
    <property type="entry name" value="C8-3_MUC4"/>
    <property type="match status" value="1"/>
</dbReference>
<dbReference type="Proteomes" id="UP000515163">
    <property type="component" value="Unplaced"/>
</dbReference>
<evidence type="ECO:0000256" key="2">
    <source>
        <dbReference type="ARBA" id="ARBA00022692"/>
    </source>
</evidence>
<dbReference type="SMART" id="SM00723">
    <property type="entry name" value="AMOP"/>
    <property type="match status" value="1"/>
</dbReference>
<feature type="chain" id="PRO_5027908660" evidence="9">
    <location>
        <begin position="27"/>
        <end position="1025"/>
    </location>
</feature>